<dbReference type="PANTHER" id="PTHR14969">
    <property type="entry name" value="SPHINGOSINE-1-PHOSPHATE PHOSPHOHYDROLASE"/>
    <property type="match status" value="1"/>
</dbReference>
<feature type="transmembrane region" description="Helical" evidence="1">
    <location>
        <begin position="277"/>
        <end position="296"/>
    </location>
</feature>
<feature type="transmembrane region" description="Helical" evidence="1">
    <location>
        <begin position="198"/>
        <end position="215"/>
    </location>
</feature>
<feature type="transmembrane region" description="Helical" evidence="1">
    <location>
        <begin position="148"/>
        <end position="167"/>
    </location>
</feature>
<feature type="transmembrane region" description="Helical" evidence="1">
    <location>
        <begin position="62"/>
        <end position="80"/>
    </location>
</feature>
<feature type="transmembrane region" description="Helical" evidence="1">
    <location>
        <begin position="250"/>
        <end position="271"/>
    </location>
</feature>
<dbReference type="InterPro" id="IPR036938">
    <property type="entry name" value="PAP2/HPO_sf"/>
</dbReference>
<accession>A0AAW4P8N7</accession>
<dbReference type="SUPFAM" id="SSF48317">
    <property type="entry name" value="Acid phosphatase/Vanadium-dependent haloperoxidase"/>
    <property type="match status" value="1"/>
</dbReference>
<organism evidence="3 4">
    <name type="scientific">Haloarcula nitratireducens</name>
    <dbReference type="NCBI Taxonomy" id="2487749"/>
    <lineage>
        <taxon>Archaea</taxon>
        <taxon>Methanobacteriati</taxon>
        <taxon>Methanobacteriota</taxon>
        <taxon>Stenosarchaea group</taxon>
        <taxon>Halobacteria</taxon>
        <taxon>Halobacteriales</taxon>
        <taxon>Haloarculaceae</taxon>
        <taxon>Haloarcula</taxon>
    </lineage>
</organism>
<reference evidence="3 4" key="1">
    <citation type="submission" date="2021-06" db="EMBL/GenBank/DDBJ databases">
        <title>Halomicroarcula sp. a new haloarchaeum isolated from saline soil.</title>
        <authorList>
            <person name="Duran-Viseras A."/>
            <person name="Sanchez-Porro C."/>
            <person name="Ventosa A."/>
        </authorList>
    </citation>
    <scope>NUCLEOTIDE SEQUENCE [LARGE SCALE GENOMIC DNA]</scope>
    <source>
        <strain evidence="3 4">F27</strain>
    </source>
</reference>
<sequence length="300" mass="31647">MQMVADGRAIGITEFLQVHEGPLLVLFALLTQLSDVWFLFLLGGVLYITGDELPRWGIDRRRGLFVLALVVAYIALIGVLKNFFLLPRPAGAGEAPIVRWLPSAVRPVFVSTATADGPGFPSGHAFGSVLFWGGLALVLDRWKRRTRLGIASGVVLLVSFSRLALGVHYAVDVVVGIVLGVLVLGAFYWATDQGTDPGRLFLITAVIGALGLPLSVSFDSVAAVGGAIGGWLVWWRVAEATPAHPTQRREVAAGFAVLGLAAGLFGVLYVFQPSLPLTFVGVAVAVGGTVGAPLLGERLT</sequence>
<dbReference type="InterPro" id="IPR000326">
    <property type="entry name" value="PAP2/HPO"/>
</dbReference>
<evidence type="ECO:0000313" key="4">
    <source>
        <dbReference type="Proteomes" id="UP001430455"/>
    </source>
</evidence>
<evidence type="ECO:0000313" key="3">
    <source>
        <dbReference type="EMBL" id="MBX0294411.1"/>
    </source>
</evidence>
<dbReference type="PANTHER" id="PTHR14969:SF13">
    <property type="entry name" value="AT30094P"/>
    <property type="match status" value="1"/>
</dbReference>
<dbReference type="AlphaFoldDB" id="A0AAW4P8N7"/>
<keyword evidence="1" id="KW-0812">Transmembrane</keyword>
<dbReference type="Proteomes" id="UP001430455">
    <property type="component" value="Unassembled WGS sequence"/>
</dbReference>
<protein>
    <submittedName>
        <fullName evidence="3">Phosphatase PAP2 family protein</fullName>
    </submittedName>
</protein>
<keyword evidence="4" id="KW-1185">Reference proteome</keyword>
<proteinExistence type="predicted"/>
<evidence type="ECO:0000259" key="2">
    <source>
        <dbReference type="SMART" id="SM00014"/>
    </source>
</evidence>
<name>A0AAW4P8N7_9EURY</name>
<feature type="transmembrane region" description="Helical" evidence="1">
    <location>
        <begin position="221"/>
        <end position="238"/>
    </location>
</feature>
<feature type="transmembrane region" description="Helical" evidence="1">
    <location>
        <begin position="119"/>
        <end position="139"/>
    </location>
</feature>
<dbReference type="EMBL" id="RKLT01000001">
    <property type="protein sequence ID" value="MBX0294411.1"/>
    <property type="molecule type" value="Genomic_DNA"/>
</dbReference>
<feature type="transmembrane region" description="Helical" evidence="1">
    <location>
        <begin position="173"/>
        <end position="191"/>
    </location>
</feature>
<dbReference type="Gene3D" id="1.20.144.10">
    <property type="entry name" value="Phosphatidic acid phosphatase type 2/haloperoxidase"/>
    <property type="match status" value="1"/>
</dbReference>
<feature type="transmembrane region" description="Helical" evidence="1">
    <location>
        <begin position="23"/>
        <end position="50"/>
    </location>
</feature>
<comment type="caution">
    <text evidence="3">The sequence shown here is derived from an EMBL/GenBank/DDBJ whole genome shotgun (WGS) entry which is preliminary data.</text>
</comment>
<gene>
    <name evidence="3" type="ORF">EGH23_05875</name>
</gene>
<dbReference type="SMART" id="SM00014">
    <property type="entry name" value="acidPPc"/>
    <property type="match status" value="1"/>
</dbReference>
<dbReference type="Pfam" id="PF01569">
    <property type="entry name" value="PAP2"/>
    <property type="match status" value="1"/>
</dbReference>
<keyword evidence="1" id="KW-0472">Membrane</keyword>
<evidence type="ECO:0000256" key="1">
    <source>
        <dbReference type="SAM" id="Phobius"/>
    </source>
</evidence>
<keyword evidence="1" id="KW-1133">Transmembrane helix</keyword>
<feature type="domain" description="Phosphatidic acid phosphatase type 2/haloperoxidase" evidence="2">
    <location>
        <begin position="62"/>
        <end position="188"/>
    </location>
</feature>